<reference evidence="1" key="2">
    <citation type="submission" date="2014-09" db="EMBL/GenBank/DDBJ databases">
        <title>Criblamydia sequanensis harbors a mega-plasmid encoding arsenite resistance.</title>
        <authorList>
            <person name="Bertelli C."/>
            <person name="Goesmann A."/>
            <person name="Greub G."/>
        </authorList>
    </citation>
    <scope>NUCLEOTIDE SEQUENCE [LARGE SCALE GENOMIC DNA]</scope>
    <source>
        <strain evidence="1">CRIB-18</strain>
    </source>
</reference>
<proteinExistence type="predicted"/>
<comment type="caution">
    <text evidence="1">The sequence shown here is derived from an EMBL/GenBank/DDBJ whole genome shotgun (WGS) entry which is preliminary data.</text>
</comment>
<accession>A0A090CY21</accession>
<dbReference type="STRING" id="1437425.CSEC_0375"/>
<gene>
    <name evidence="1" type="ORF">CSEC_0375</name>
</gene>
<evidence type="ECO:0000313" key="2">
    <source>
        <dbReference type="Proteomes" id="UP000031552"/>
    </source>
</evidence>
<protein>
    <submittedName>
        <fullName evidence="1">Uncharacterized protein</fullName>
    </submittedName>
</protein>
<sequence>MNTTFNYQFKNKKQGAVNQLLTLIKLGKQDEKRKIKSLS</sequence>
<keyword evidence="2" id="KW-1185">Reference proteome</keyword>
<dbReference type="EMBL" id="CCEJ010000003">
    <property type="protein sequence ID" value="CDR33212.1"/>
    <property type="molecule type" value="Genomic_DNA"/>
</dbReference>
<reference evidence="1" key="1">
    <citation type="submission" date="2013-12" db="EMBL/GenBank/DDBJ databases">
        <authorList>
            <person name="Linke B."/>
        </authorList>
    </citation>
    <scope>NUCLEOTIDE SEQUENCE [LARGE SCALE GENOMIC DNA]</scope>
    <source>
        <strain evidence="1">CRIB-18</strain>
    </source>
</reference>
<name>A0A090CY21_9BACT</name>
<dbReference type="AlphaFoldDB" id="A0A090CY21"/>
<dbReference type="Proteomes" id="UP000031552">
    <property type="component" value="Unassembled WGS sequence"/>
</dbReference>
<evidence type="ECO:0000313" key="1">
    <source>
        <dbReference type="EMBL" id="CDR33212.1"/>
    </source>
</evidence>
<organism evidence="1 2">
    <name type="scientific">Candidatus Criblamydia sequanensis CRIB-18</name>
    <dbReference type="NCBI Taxonomy" id="1437425"/>
    <lineage>
        <taxon>Bacteria</taxon>
        <taxon>Pseudomonadati</taxon>
        <taxon>Chlamydiota</taxon>
        <taxon>Chlamydiia</taxon>
        <taxon>Parachlamydiales</taxon>
        <taxon>Candidatus Criblamydiaceae</taxon>
        <taxon>Candidatus Criblamydia</taxon>
    </lineage>
</organism>